<dbReference type="Gene3D" id="3.10.450.50">
    <property type="match status" value="1"/>
</dbReference>
<organism evidence="1 2">
    <name type="scientific">Extremus antarcticus</name>
    <dbReference type="NCBI Taxonomy" id="702011"/>
    <lineage>
        <taxon>Eukaryota</taxon>
        <taxon>Fungi</taxon>
        <taxon>Dikarya</taxon>
        <taxon>Ascomycota</taxon>
        <taxon>Pezizomycotina</taxon>
        <taxon>Dothideomycetes</taxon>
        <taxon>Dothideomycetidae</taxon>
        <taxon>Mycosphaerellales</taxon>
        <taxon>Extremaceae</taxon>
        <taxon>Extremus</taxon>
    </lineage>
</organism>
<protein>
    <recommendedName>
        <fullName evidence="3">SnoaL-like domain-containing protein</fullName>
    </recommendedName>
</protein>
<evidence type="ECO:0008006" key="3">
    <source>
        <dbReference type="Google" id="ProtNLM"/>
    </source>
</evidence>
<proteinExistence type="predicted"/>
<dbReference type="Proteomes" id="UP001271007">
    <property type="component" value="Unassembled WGS sequence"/>
</dbReference>
<dbReference type="InterPro" id="IPR032710">
    <property type="entry name" value="NTF2-like_dom_sf"/>
</dbReference>
<accession>A0AAJ0G8J2</accession>
<evidence type="ECO:0000313" key="1">
    <source>
        <dbReference type="EMBL" id="KAK3053340.1"/>
    </source>
</evidence>
<sequence length="160" mass="17386">MAPYPTKTEIELFASSLGTSDPSPFFDRVSPNVQAFDHIAAANDLAARTKNLDSLQFSEAFHSNSRPPTDTSSADWKTHALGTINAVLASPLQLRVKNVVGGGDQPWAVLELEADATCKNGMEYAQRYAWVLRFDEEGIVVQARAYLDSALVQKAVDSNA</sequence>
<name>A0AAJ0G8J2_9PEZI</name>
<dbReference type="EMBL" id="JAWDJX010000016">
    <property type="protein sequence ID" value="KAK3053340.1"/>
    <property type="molecule type" value="Genomic_DNA"/>
</dbReference>
<dbReference type="SUPFAM" id="SSF54427">
    <property type="entry name" value="NTF2-like"/>
    <property type="match status" value="1"/>
</dbReference>
<dbReference type="AlphaFoldDB" id="A0AAJ0G8J2"/>
<evidence type="ECO:0000313" key="2">
    <source>
        <dbReference type="Proteomes" id="UP001271007"/>
    </source>
</evidence>
<keyword evidence="2" id="KW-1185">Reference proteome</keyword>
<gene>
    <name evidence="1" type="ORF">LTR09_005509</name>
</gene>
<comment type="caution">
    <text evidence="1">The sequence shown here is derived from an EMBL/GenBank/DDBJ whole genome shotgun (WGS) entry which is preliminary data.</text>
</comment>
<reference evidence="1" key="1">
    <citation type="submission" date="2023-04" db="EMBL/GenBank/DDBJ databases">
        <title>Black Yeasts Isolated from many extreme environments.</title>
        <authorList>
            <person name="Coleine C."/>
            <person name="Stajich J.E."/>
            <person name="Selbmann L."/>
        </authorList>
    </citation>
    <scope>NUCLEOTIDE SEQUENCE</scope>
    <source>
        <strain evidence="1">CCFEE 5312</strain>
    </source>
</reference>